<dbReference type="AlphaFoldDB" id="A0A1I5X382"/>
<dbReference type="InterPro" id="IPR011528">
    <property type="entry name" value="NERD"/>
</dbReference>
<dbReference type="STRING" id="82801.SAMN04488506_1152"/>
<keyword evidence="3" id="KW-1185">Reference proteome</keyword>
<dbReference type="Proteomes" id="UP000199136">
    <property type="component" value="Unassembled WGS sequence"/>
</dbReference>
<feature type="domain" description="NERD" evidence="1">
    <location>
        <begin position="41"/>
        <end position="158"/>
    </location>
</feature>
<evidence type="ECO:0000313" key="3">
    <source>
        <dbReference type="Proteomes" id="UP000199136"/>
    </source>
</evidence>
<evidence type="ECO:0000259" key="1">
    <source>
        <dbReference type="PROSITE" id="PS50965"/>
    </source>
</evidence>
<dbReference type="Pfam" id="PF08378">
    <property type="entry name" value="NERD"/>
    <property type="match status" value="1"/>
</dbReference>
<dbReference type="PROSITE" id="PS50965">
    <property type="entry name" value="NERD"/>
    <property type="match status" value="1"/>
</dbReference>
<reference evidence="2 3" key="1">
    <citation type="submission" date="2016-10" db="EMBL/GenBank/DDBJ databases">
        <authorList>
            <person name="de Groot N.N."/>
        </authorList>
    </citation>
    <scope>NUCLEOTIDE SEQUENCE [LARGE SCALE GENOMIC DNA]</scope>
    <source>
        <strain evidence="2 3">DSM 20581</strain>
    </source>
</reference>
<sequence>MIVLMLLFIPLFIFYMNYREFNRSRYRKVSNHTYWETFFDKGNSGEYYIYRRLEQLKISKLLLTNLYIPKKDGSTTEIDLLIITKYGFFVVESKNYQGWIFGDEKHRQWTQTFPNKKKFKFFNPIWQNKGHISALKEVLGVTEDSLIQSLIVFSDDCELKKITVTSDNVHVLKKNRLNSTIKQILARSSTKLTAEDIKNYYHILRPYIRASKEVQEVHIQKINEKLQRKS</sequence>
<gene>
    <name evidence="2" type="ORF">SAMN04488506_1152</name>
</gene>
<evidence type="ECO:0000313" key="2">
    <source>
        <dbReference type="EMBL" id="SFQ26286.1"/>
    </source>
</evidence>
<dbReference type="RefSeq" id="WP_244887660.1">
    <property type="nucleotide sequence ID" value="NZ_FOXW01000004.1"/>
</dbReference>
<protein>
    <submittedName>
        <fullName evidence="2">Nuclease-related domain-containing protein</fullName>
    </submittedName>
</protein>
<accession>A0A1I5X382</accession>
<name>A0A1I5X382_9LACT</name>
<organism evidence="2 3">
    <name type="scientific">Desemzia incerta</name>
    <dbReference type="NCBI Taxonomy" id="82801"/>
    <lineage>
        <taxon>Bacteria</taxon>
        <taxon>Bacillati</taxon>
        <taxon>Bacillota</taxon>
        <taxon>Bacilli</taxon>
        <taxon>Lactobacillales</taxon>
        <taxon>Carnobacteriaceae</taxon>
        <taxon>Desemzia</taxon>
    </lineage>
</organism>
<dbReference type="EMBL" id="FOXW01000004">
    <property type="protein sequence ID" value="SFQ26286.1"/>
    <property type="molecule type" value="Genomic_DNA"/>
</dbReference>
<proteinExistence type="predicted"/>